<accession>A0A6M3J8D8</accession>
<organism evidence="2">
    <name type="scientific">viral metagenome</name>
    <dbReference type="NCBI Taxonomy" id="1070528"/>
    <lineage>
        <taxon>unclassified sequences</taxon>
        <taxon>metagenomes</taxon>
        <taxon>organismal metagenomes</taxon>
    </lineage>
</organism>
<dbReference type="AlphaFoldDB" id="A0A6M3J8D8"/>
<proteinExistence type="predicted"/>
<gene>
    <name evidence="2" type="ORF">MM415B00353_0006</name>
</gene>
<evidence type="ECO:0000313" key="2">
    <source>
        <dbReference type="EMBL" id="QJA66359.1"/>
    </source>
</evidence>
<feature type="compositionally biased region" description="Basic residues" evidence="1">
    <location>
        <begin position="49"/>
        <end position="65"/>
    </location>
</feature>
<feature type="region of interest" description="Disordered" evidence="1">
    <location>
        <begin position="32"/>
        <end position="65"/>
    </location>
</feature>
<evidence type="ECO:0000256" key="1">
    <source>
        <dbReference type="SAM" id="MobiDB-lite"/>
    </source>
</evidence>
<dbReference type="EMBL" id="MT141554">
    <property type="protein sequence ID" value="QJA66359.1"/>
    <property type="molecule type" value="Genomic_DNA"/>
</dbReference>
<sequence>MKIKVLIQINEEDGWRIWSETLQQFVLFTHRPGTGRKENDNGKISKNSNKGKCRHRLVHVHSPRP</sequence>
<reference evidence="2" key="1">
    <citation type="submission" date="2020-03" db="EMBL/GenBank/DDBJ databases">
        <title>The deep terrestrial virosphere.</title>
        <authorList>
            <person name="Holmfeldt K."/>
            <person name="Nilsson E."/>
            <person name="Simone D."/>
            <person name="Lopez-Fernandez M."/>
            <person name="Wu X."/>
            <person name="de Brujin I."/>
            <person name="Lundin D."/>
            <person name="Andersson A."/>
            <person name="Bertilsson S."/>
            <person name="Dopson M."/>
        </authorList>
    </citation>
    <scope>NUCLEOTIDE SEQUENCE</scope>
    <source>
        <strain evidence="2">MM415B00353</strain>
    </source>
</reference>
<name>A0A6M3J8D8_9ZZZZ</name>
<protein>
    <submittedName>
        <fullName evidence="2">Uncharacterized protein</fullName>
    </submittedName>
</protein>